<feature type="region of interest" description="Disordered" evidence="7">
    <location>
        <begin position="278"/>
        <end position="304"/>
    </location>
</feature>
<dbReference type="EMBL" id="SPLM01000144">
    <property type="protein sequence ID" value="TMW57602.1"/>
    <property type="molecule type" value="Genomic_DNA"/>
</dbReference>
<dbReference type="Proteomes" id="UP000794436">
    <property type="component" value="Unassembled WGS sequence"/>
</dbReference>
<proteinExistence type="predicted"/>
<evidence type="ECO:0000256" key="4">
    <source>
        <dbReference type="ARBA" id="ARBA00023125"/>
    </source>
</evidence>
<evidence type="ECO:0000259" key="8">
    <source>
        <dbReference type="PROSITE" id="PS51519"/>
    </source>
</evidence>
<evidence type="ECO:0000256" key="5">
    <source>
        <dbReference type="ARBA" id="ARBA00023163"/>
    </source>
</evidence>
<dbReference type="InterPro" id="IPR044607">
    <property type="entry name" value="RKD-like"/>
</dbReference>
<protein>
    <recommendedName>
        <fullName evidence="8">RWP-RK domain-containing protein</fullName>
    </recommendedName>
</protein>
<dbReference type="AlphaFoldDB" id="A0A8K1FFF1"/>
<evidence type="ECO:0000313" key="9">
    <source>
        <dbReference type="EMBL" id="TMW57602.1"/>
    </source>
</evidence>
<sequence>MDKKELEAGLSLLHMLQRDDETTVAKDEGATEMDGLTGSLLLAAAQQVDPQTTAQASGNDFLRRNTQLTSLSRELTLEELRVHFGKPIVEVAKEFGICTTFLKKICRRCGIKRWPHRQIRSLTRTVEMLRQAEANATTALEKMKYANQIAHVEAKKRAVMEDPDSNGRIERLKKSVIQRSASPKKEVLTASATTLLNPLDAVAAAAIVASEGLSFASPQLGSSKPTVDTSISVSVNATLSALSPPACTPTAAATPAPRLGDASVDLRISPSHRKLLTLTKGSDDGRLSSSSLGSLQDQGHDELA</sequence>
<evidence type="ECO:0000256" key="1">
    <source>
        <dbReference type="ARBA" id="ARBA00004049"/>
    </source>
</evidence>
<keyword evidence="5" id="KW-0804">Transcription</keyword>
<evidence type="ECO:0000313" key="10">
    <source>
        <dbReference type="Proteomes" id="UP000794436"/>
    </source>
</evidence>
<dbReference type="Pfam" id="PF02042">
    <property type="entry name" value="RWP-RK"/>
    <property type="match status" value="1"/>
</dbReference>
<keyword evidence="2" id="KW-0805">Transcription regulation</keyword>
<feature type="compositionally biased region" description="Low complexity" evidence="7">
    <location>
        <begin position="287"/>
        <end position="297"/>
    </location>
</feature>
<keyword evidence="3" id="KW-0175">Coiled coil</keyword>
<keyword evidence="4" id="KW-0238">DNA-binding</keyword>
<dbReference type="OrthoDB" id="6270329at2759"/>
<evidence type="ECO:0000256" key="7">
    <source>
        <dbReference type="SAM" id="MobiDB-lite"/>
    </source>
</evidence>
<accession>A0A8K1FFF1</accession>
<reference evidence="9" key="1">
    <citation type="submission" date="2019-03" db="EMBL/GenBank/DDBJ databases">
        <title>Long read genome sequence of the mycoparasitic Pythium oligandrum ATCC 38472 isolated from sugarbeet rhizosphere.</title>
        <authorList>
            <person name="Gaulin E."/>
        </authorList>
    </citation>
    <scope>NUCLEOTIDE SEQUENCE</scope>
    <source>
        <strain evidence="9">ATCC 38472_TT</strain>
    </source>
</reference>
<organism evidence="9 10">
    <name type="scientific">Pythium oligandrum</name>
    <name type="common">Mycoparasitic fungus</name>
    <dbReference type="NCBI Taxonomy" id="41045"/>
    <lineage>
        <taxon>Eukaryota</taxon>
        <taxon>Sar</taxon>
        <taxon>Stramenopiles</taxon>
        <taxon>Oomycota</taxon>
        <taxon>Peronosporomycetes</taxon>
        <taxon>Pythiales</taxon>
        <taxon>Pythiaceae</taxon>
        <taxon>Pythium</taxon>
    </lineage>
</organism>
<keyword evidence="10" id="KW-1185">Reference proteome</keyword>
<dbReference type="PANTHER" id="PTHR46373">
    <property type="entry name" value="PROTEIN RKD4"/>
    <property type="match status" value="1"/>
</dbReference>
<evidence type="ECO:0000256" key="3">
    <source>
        <dbReference type="ARBA" id="ARBA00023054"/>
    </source>
</evidence>
<gene>
    <name evidence="9" type="ORF">Poli38472_003527</name>
</gene>
<name>A0A8K1FFF1_PYTOL</name>
<evidence type="ECO:0000256" key="6">
    <source>
        <dbReference type="ARBA" id="ARBA00023242"/>
    </source>
</evidence>
<evidence type="ECO:0000256" key="2">
    <source>
        <dbReference type="ARBA" id="ARBA00023015"/>
    </source>
</evidence>
<comment type="function">
    <text evidence="1">Putative transcription factor.</text>
</comment>
<dbReference type="GO" id="GO:0003677">
    <property type="term" value="F:DNA binding"/>
    <property type="evidence" value="ECO:0007669"/>
    <property type="project" value="UniProtKB-KW"/>
</dbReference>
<dbReference type="PANTHER" id="PTHR46373:SF2">
    <property type="entry name" value="RWP-RK DOMAIN-CONTAINING PROTEIN"/>
    <property type="match status" value="1"/>
</dbReference>
<feature type="domain" description="RWP-RK" evidence="8">
    <location>
        <begin position="56"/>
        <end position="142"/>
    </location>
</feature>
<keyword evidence="6" id="KW-0539">Nucleus</keyword>
<comment type="caution">
    <text evidence="9">The sequence shown here is derived from an EMBL/GenBank/DDBJ whole genome shotgun (WGS) entry which is preliminary data.</text>
</comment>
<dbReference type="GO" id="GO:0003700">
    <property type="term" value="F:DNA-binding transcription factor activity"/>
    <property type="evidence" value="ECO:0007669"/>
    <property type="project" value="InterPro"/>
</dbReference>
<dbReference type="PROSITE" id="PS51519">
    <property type="entry name" value="RWP_RK"/>
    <property type="match status" value="1"/>
</dbReference>
<dbReference type="InterPro" id="IPR003035">
    <property type="entry name" value="RWP-RK_dom"/>
</dbReference>